<organism evidence="2 3">
    <name type="scientific">Chaetoceros tenuissimus</name>
    <dbReference type="NCBI Taxonomy" id="426638"/>
    <lineage>
        <taxon>Eukaryota</taxon>
        <taxon>Sar</taxon>
        <taxon>Stramenopiles</taxon>
        <taxon>Ochrophyta</taxon>
        <taxon>Bacillariophyta</taxon>
        <taxon>Coscinodiscophyceae</taxon>
        <taxon>Chaetocerotophycidae</taxon>
        <taxon>Chaetocerotales</taxon>
        <taxon>Chaetocerotaceae</taxon>
        <taxon>Chaetoceros</taxon>
    </lineage>
</organism>
<dbReference type="Proteomes" id="UP001054902">
    <property type="component" value="Unassembled WGS sequence"/>
</dbReference>
<comment type="caution">
    <text evidence="2">The sequence shown here is derived from an EMBL/GenBank/DDBJ whole genome shotgun (WGS) entry which is preliminary data.</text>
</comment>
<evidence type="ECO:0000256" key="1">
    <source>
        <dbReference type="SAM" id="MobiDB-lite"/>
    </source>
</evidence>
<dbReference type="SUPFAM" id="SSF52540">
    <property type="entry name" value="P-loop containing nucleoside triphosphate hydrolases"/>
    <property type="match status" value="1"/>
</dbReference>
<reference evidence="2 3" key="1">
    <citation type="journal article" date="2021" name="Sci. Rep.">
        <title>The genome of the diatom Chaetoceros tenuissimus carries an ancient integrated fragment of an extant virus.</title>
        <authorList>
            <person name="Hongo Y."/>
            <person name="Kimura K."/>
            <person name="Takaki Y."/>
            <person name="Yoshida Y."/>
            <person name="Baba S."/>
            <person name="Kobayashi G."/>
            <person name="Nagasaki K."/>
            <person name="Hano T."/>
            <person name="Tomaru Y."/>
        </authorList>
    </citation>
    <scope>NUCLEOTIDE SEQUENCE [LARGE SCALE GENOMIC DNA]</scope>
    <source>
        <strain evidence="2 3">NIES-3715</strain>
    </source>
</reference>
<sequence length="1591" mass="179373">MEKERRTSKNKPHPVSADSNGAGLEEYQSQEQDVNTENQDRFASEIFPRTVTGEKHGIEWNWNEKDSKKARIEKEKFEQHESGFSETDVEMEQSFVSLSESFATKDNNSKNDESIVHTTLPLKKWPLETVQEAEKKDIDAAAALVALLSSAPNATISRDLSTSSEPNFVEDPFTDKSLTFSAAQIASLEVTMESGDEDAPREVSESFEYEEKSCTVLNKNILKDTKQKKAWMRSRLTFVGGVQCGKTSTVNSFKGRLPLQSDCKSKTCIHISDLEVQQVGNYEDSNGMQSTSSHFLKSGKGKNIQETLNSSNGKASSVNPSLQCAEKKDIDSESLNNERVHFKIFDYGGQRVFGGIQYLLSSKHGIFIVVFNMMDILDSNSRSDALEDIKYWLSFIKSDLCEKESGNGSTNVSMQCPPVILIGTHYDEYLDPKRKTVETSNELEAINQALMKHLPLGVLLCANSDDKVYTIYNKDQDLCFWPIDNTNSKDPNILKLRQTLVHSAKFDMEQKVPVSTIQAMGKLTALSKSRPIIPIVSDDNDEVSVAQVLSEFGAFDDLCYESSITKIDICKSFLKKCHSFGQILYFHEICDLENYCILDPQWLLDKITYILRDQRTYRFEKDFDAMELGNGTSWKRLFNSGVVDEEILQIFWKEDAAYIPFLLCLLCRTGILGKLRGKVSSQKLYSIPLLTTIISRDALDISIPVVEDFLKSSLQESKKCEVQICDSSFLITSFYCQILNLLFDSDHAILSELLPCACNFKIGPSTCSIVLDARANALVLHAKSDEDMGTLANYVICACKHVNQVFYGGRIKFLYPTAVATTFISFFRSQFDMCLIKNPPTVESESVQNFIRMFGVVHEQIAKSIAEQLIATDPFLTPETLLTLYEDDSNTFKMVLLPTLGLSSDDFGRKLLDCLDSCVEKQTHFSSYKQNISKQLVQCRPSPTKKSRYDGRLIRSNTSSSSGRVEKDSEGAENVNLLQLENFLLSSGKINKNYAKIMAEELIANDPYLNEDALLTLYQDNKATFETSFLPDLGLSNKIREGLLRSHLQEVIQSDAFVLAFCSLDSQNMREERHAISKMLRKVNYSVKFTDSLANTFEEINGGNNYGILHLGVHDSVLEDMNNHVCLYSDTLKESEFKCIFLNACNSKAIIGDTLKNSLKSHCIISWVSEEVDDQAATIFAEGFYHYLCKDKERKNIHDFEKAFENAKRCLTLRNFALVSKGDTEGLRPKESNTTGRAILTAAGIPNFSNGARAITSVSAATFASTESTQINGNDGLLNKSGIHNLDRPNQDAGTNSTSHELTSSDESTASDIDALKPKFQGHESQSKNMIEKNAESLNRNDNFQTPNHLVSTSKSHNNEYCGQRFRFIFTCCNYKVEYESGCKFMENYRKENKTAKRFVKTNECTRTKKYCDTCKMFVCDKSQYDGKTCWQIHRCNQNYIHEVQVQHKAIPSHCHVKRGNYNSRAYPGTMWMQYPHNQQFRPNMPCNSNVTYPISHQPSHRPVVRGTVPTVPQGENTTNENQTNIQPLPDAEENNLCRESSQENDGKKQVRDADMNMNSLPGIDSQQSDSIDNELVRYHSGEFGISLSDY</sequence>
<feature type="region of interest" description="Disordered" evidence="1">
    <location>
        <begin position="1496"/>
        <end position="1572"/>
    </location>
</feature>
<dbReference type="EMBL" id="BLLK01000075">
    <property type="protein sequence ID" value="GFH61881.1"/>
    <property type="molecule type" value="Genomic_DNA"/>
</dbReference>
<keyword evidence="3" id="KW-1185">Reference proteome</keyword>
<feature type="compositionally biased region" description="Polar residues" evidence="1">
    <location>
        <begin position="1292"/>
        <end position="1311"/>
    </location>
</feature>
<feature type="region of interest" description="Disordered" evidence="1">
    <location>
        <begin position="1270"/>
        <end position="1312"/>
    </location>
</feature>
<accession>A0AAD3DEL6</accession>
<name>A0AAD3DEL6_9STRA</name>
<feature type="compositionally biased region" description="Polar residues" evidence="1">
    <location>
        <begin position="27"/>
        <end position="37"/>
    </location>
</feature>
<feature type="region of interest" description="Disordered" evidence="1">
    <location>
        <begin position="941"/>
        <end position="968"/>
    </location>
</feature>
<dbReference type="InterPro" id="IPR027417">
    <property type="entry name" value="P-loop_NTPase"/>
</dbReference>
<feature type="region of interest" description="Disordered" evidence="1">
    <location>
        <begin position="1"/>
        <end position="50"/>
    </location>
</feature>
<gene>
    <name evidence="2" type="ORF">CTEN210_18357</name>
</gene>
<evidence type="ECO:0008006" key="4">
    <source>
        <dbReference type="Google" id="ProtNLM"/>
    </source>
</evidence>
<proteinExistence type="predicted"/>
<dbReference type="Gene3D" id="3.40.50.300">
    <property type="entry name" value="P-loop containing nucleotide triphosphate hydrolases"/>
    <property type="match status" value="1"/>
</dbReference>
<feature type="compositionally biased region" description="Polar residues" evidence="1">
    <location>
        <begin position="1557"/>
        <end position="1571"/>
    </location>
</feature>
<evidence type="ECO:0000313" key="2">
    <source>
        <dbReference type="EMBL" id="GFH61881.1"/>
    </source>
</evidence>
<feature type="compositionally biased region" description="Low complexity" evidence="1">
    <location>
        <begin position="1505"/>
        <end position="1525"/>
    </location>
</feature>
<feature type="compositionally biased region" description="Basic and acidic residues" evidence="1">
    <location>
        <begin position="1541"/>
        <end position="1555"/>
    </location>
</feature>
<evidence type="ECO:0000313" key="3">
    <source>
        <dbReference type="Proteomes" id="UP001054902"/>
    </source>
</evidence>
<protein>
    <recommendedName>
        <fullName evidence="4">CHAT domain-containing protein</fullName>
    </recommendedName>
</protein>